<reference evidence="1 2" key="1">
    <citation type="submission" date="2019-05" db="EMBL/GenBank/DDBJ databases">
        <authorList>
            <person name="Narsing Rao M.P."/>
            <person name="Li W.J."/>
        </authorList>
    </citation>
    <scope>NUCLEOTIDE SEQUENCE [LARGE SCALE GENOMIC DNA]</scope>
    <source>
        <strain evidence="1 2">SYSU_K30003</strain>
    </source>
</reference>
<evidence type="ECO:0000313" key="2">
    <source>
        <dbReference type="Proteomes" id="UP000309676"/>
    </source>
</evidence>
<name>A0A5R9G4Y7_9BACL</name>
<evidence type="ECO:0000313" key="1">
    <source>
        <dbReference type="EMBL" id="TLS50841.1"/>
    </source>
</evidence>
<organism evidence="1 2">
    <name type="scientific">Paenibacillus antri</name>
    <dbReference type="NCBI Taxonomy" id="2582848"/>
    <lineage>
        <taxon>Bacteria</taxon>
        <taxon>Bacillati</taxon>
        <taxon>Bacillota</taxon>
        <taxon>Bacilli</taxon>
        <taxon>Bacillales</taxon>
        <taxon>Paenibacillaceae</taxon>
        <taxon>Paenibacillus</taxon>
    </lineage>
</organism>
<dbReference type="RefSeq" id="WP_138195527.1">
    <property type="nucleotide sequence ID" value="NZ_VCIW01000012.1"/>
</dbReference>
<accession>A0A5R9G4Y7</accession>
<gene>
    <name evidence="1" type="ORF">FE782_17465</name>
</gene>
<protein>
    <recommendedName>
        <fullName evidence="3">DUF4838 domain-containing protein</fullName>
    </recommendedName>
</protein>
<dbReference type="OrthoDB" id="2495297at2"/>
<dbReference type="EMBL" id="VCIW01000012">
    <property type="protein sequence ID" value="TLS50841.1"/>
    <property type="molecule type" value="Genomic_DNA"/>
</dbReference>
<keyword evidence="2" id="KW-1185">Reference proteome</keyword>
<evidence type="ECO:0008006" key="3">
    <source>
        <dbReference type="Google" id="ProtNLM"/>
    </source>
</evidence>
<proteinExistence type="predicted"/>
<dbReference type="Proteomes" id="UP000309676">
    <property type="component" value="Unassembled WGS sequence"/>
</dbReference>
<comment type="caution">
    <text evidence="1">The sequence shown here is derived from an EMBL/GenBank/DDBJ whole genome shotgun (WGS) entry which is preliminary data.</text>
</comment>
<dbReference type="AlphaFoldDB" id="A0A5R9G4Y7"/>
<sequence>MNRTQHEHPVLAFAREEWARLSASQPRSEGAELILCTWSDLEAQDSERLSPDIKEKMRASTRSDDYIIAEAADRLVLAGKYERATLFALYQYAREAWGLRRAYPGTDVSFDEEETIRGAATGNFERFYSPRFERRGFVVENYKDPAYLKLLIDWLAKNGQNEIFFTFMLWDAVRDEVAPEIAKRGLRVTLGGHSMKFFTDRSESFRAIQGDHPYTAKKQFDYKDESWFPALFDQIAAYCKDVPNLTTLSLWPEDVADRSGAGFLSSYIRFAERLKAHLRAAGIEADVEHIAYNAGLSWDMLELGDAPPSDSADVLFAYWGRDYRFGYEASPHENEHRARKALEEWTAAVRGQGRRTTIFEYYSDHFMLSSLFPALPRRIAEDVEYYAKLGVDGMVDLIVPYKGPLDYPWTWAHGFNSFVFARALWGESLEDILNEYYAGYPVAERRSVRATFERIEETVAEATRWNVPLFPARAVDVERAVADAEQADAVIAMLRRIQAVLGTSAPNGAPVGSYEKYVRCLIEQASALETLWREKRERL</sequence>